<accession>A0ABP9DHY3</accession>
<proteinExistence type="predicted"/>
<protein>
    <recommendedName>
        <fullName evidence="3">Bacterial surface antigen (D15) domain-containing protein</fullName>
    </recommendedName>
</protein>
<keyword evidence="2" id="KW-0472">Membrane</keyword>
<feature type="domain" description="Bacterial surface antigen (D15)" evidence="3">
    <location>
        <begin position="164"/>
        <end position="336"/>
    </location>
</feature>
<dbReference type="Pfam" id="PF01103">
    <property type="entry name" value="Omp85"/>
    <property type="match status" value="1"/>
</dbReference>
<name>A0ABP9DHY3_9BACT</name>
<reference evidence="5" key="1">
    <citation type="journal article" date="2019" name="Int. J. Syst. Evol. Microbiol.">
        <title>The Global Catalogue of Microorganisms (GCM) 10K type strain sequencing project: providing services to taxonomists for standard genome sequencing and annotation.</title>
        <authorList>
            <consortium name="The Broad Institute Genomics Platform"/>
            <consortium name="The Broad Institute Genome Sequencing Center for Infectious Disease"/>
            <person name="Wu L."/>
            <person name="Ma J."/>
        </authorList>
    </citation>
    <scope>NUCLEOTIDE SEQUENCE [LARGE SCALE GENOMIC DNA]</scope>
    <source>
        <strain evidence="5">JCM 18326</strain>
    </source>
</reference>
<evidence type="ECO:0000313" key="4">
    <source>
        <dbReference type="EMBL" id="GAA4839135.1"/>
    </source>
</evidence>
<evidence type="ECO:0000256" key="2">
    <source>
        <dbReference type="ARBA" id="ARBA00023136"/>
    </source>
</evidence>
<dbReference type="Proteomes" id="UP001500298">
    <property type="component" value="Unassembled WGS sequence"/>
</dbReference>
<evidence type="ECO:0000313" key="5">
    <source>
        <dbReference type="Proteomes" id="UP001500298"/>
    </source>
</evidence>
<dbReference type="EMBL" id="BAABJX010000036">
    <property type="protein sequence ID" value="GAA4839135.1"/>
    <property type="molecule type" value="Genomic_DNA"/>
</dbReference>
<keyword evidence="5" id="KW-1185">Reference proteome</keyword>
<evidence type="ECO:0000256" key="1">
    <source>
        <dbReference type="ARBA" id="ARBA00004370"/>
    </source>
</evidence>
<gene>
    <name evidence="4" type="ORF">GCM10023331_25470</name>
</gene>
<dbReference type="InterPro" id="IPR000184">
    <property type="entry name" value="Bac_surfAg_D15"/>
</dbReference>
<comment type="subcellular location">
    <subcellularLocation>
        <location evidence="1">Membrane</location>
    </subcellularLocation>
</comment>
<evidence type="ECO:0000259" key="3">
    <source>
        <dbReference type="Pfam" id="PF01103"/>
    </source>
</evidence>
<organism evidence="4 5">
    <name type="scientific">Algivirga pacifica</name>
    <dbReference type="NCBI Taxonomy" id="1162670"/>
    <lineage>
        <taxon>Bacteria</taxon>
        <taxon>Pseudomonadati</taxon>
        <taxon>Bacteroidota</taxon>
        <taxon>Cytophagia</taxon>
        <taxon>Cytophagales</taxon>
        <taxon>Flammeovirgaceae</taxon>
        <taxon>Algivirga</taxon>
    </lineage>
</organism>
<sequence>MDLTTIEGERFNVSIYPLLDYNERAGFSFGLIAAIVFQETGAQQGSNKYYRPTTLLPSASYSTKNQLLLDADFVMFANSGWMFLARTIYYRFPDTYFGIGGPQEEVSLYTRNQFSMAGGALKPLSDVIYAGAYYDFTTLRNQDIEGESLDETVLGFEGGTVLGLGVETRWDTRDNVLYPEEGRLWRLSARHYFGDFSYNALTLDIRNFWQFKNPENVFGVQLLWEISGENTPYFKLPVLGGKDRLRSIGNPNQYIDRQVWLLQGEYRRHLWQRIGMAVFLGAGNVATHREFPFQEIQWVAGTGLRLRLLPKDPLNFRLDVGWGAAGKHALFFTIGEAF</sequence>
<comment type="caution">
    <text evidence="4">The sequence shown here is derived from an EMBL/GenBank/DDBJ whole genome shotgun (WGS) entry which is preliminary data.</text>
</comment>
<dbReference type="Gene3D" id="2.40.160.50">
    <property type="entry name" value="membrane protein fhac: a member of the omp85/tpsb transporter family"/>
    <property type="match status" value="1"/>
</dbReference>